<dbReference type="EMBL" id="JAKELO010000002">
    <property type="protein sequence ID" value="MDE4907522.1"/>
    <property type="molecule type" value="Genomic_DNA"/>
</dbReference>
<comment type="caution">
    <text evidence="1">The sequence shown here is derived from an EMBL/GenBank/DDBJ whole genome shotgun (WGS) entry which is preliminary data.</text>
</comment>
<evidence type="ECO:0000313" key="2">
    <source>
        <dbReference type="Proteomes" id="UP001143747"/>
    </source>
</evidence>
<dbReference type="Proteomes" id="UP001143747">
    <property type="component" value="Unassembled WGS sequence"/>
</dbReference>
<gene>
    <name evidence="1" type="ORF">L0665_02670</name>
</gene>
<organism evidence="1 2">
    <name type="scientific">Methanogenium marinum</name>
    <dbReference type="NCBI Taxonomy" id="348610"/>
    <lineage>
        <taxon>Archaea</taxon>
        <taxon>Methanobacteriati</taxon>
        <taxon>Methanobacteriota</taxon>
        <taxon>Stenosarchaea group</taxon>
        <taxon>Methanomicrobia</taxon>
        <taxon>Methanomicrobiales</taxon>
        <taxon>Methanomicrobiaceae</taxon>
        <taxon>Methanogenium</taxon>
    </lineage>
</organism>
<keyword evidence="2" id="KW-1185">Reference proteome</keyword>
<proteinExistence type="predicted"/>
<sequence>MTDSAKIEYTNEGLLVTFENGRVYDVHPSKDGGVSCTLQNGPIELTPFAQTVKGLIGGEIISEIEHCAELFNQKCR</sequence>
<accession>A0A9Q4KT74</accession>
<dbReference type="AlphaFoldDB" id="A0A9Q4KT74"/>
<protein>
    <submittedName>
        <fullName evidence="1">Uncharacterized protein</fullName>
    </submittedName>
</protein>
<name>A0A9Q4KT74_9EURY</name>
<evidence type="ECO:0000313" key="1">
    <source>
        <dbReference type="EMBL" id="MDE4907522.1"/>
    </source>
</evidence>
<dbReference type="RefSeq" id="WP_274924172.1">
    <property type="nucleotide sequence ID" value="NZ_JAKELO010000002.1"/>
</dbReference>
<reference evidence="1" key="1">
    <citation type="submission" date="2022-01" db="EMBL/GenBank/DDBJ databases">
        <title>Draft genome of Methanogenium marinum DSM 15558.</title>
        <authorList>
            <person name="Chen S.-C."/>
            <person name="You Y.-T."/>
        </authorList>
    </citation>
    <scope>NUCLEOTIDE SEQUENCE</scope>
    <source>
        <strain evidence="1">DSM 15558</strain>
    </source>
</reference>